<dbReference type="Proteomes" id="UP001204376">
    <property type="component" value="Unassembled WGS sequence"/>
</dbReference>
<name>A0ABT1SZX0_9SPHI</name>
<evidence type="ECO:0008006" key="3">
    <source>
        <dbReference type="Google" id="ProtNLM"/>
    </source>
</evidence>
<accession>A0ABT1SZX0</accession>
<evidence type="ECO:0000313" key="2">
    <source>
        <dbReference type="Proteomes" id="UP001204376"/>
    </source>
</evidence>
<dbReference type="EMBL" id="JANHOH010000001">
    <property type="protein sequence ID" value="MCQ6957278.1"/>
    <property type="molecule type" value="Genomic_DNA"/>
</dbReference>
<protein>
    <recommendedName>
        <fullName evidence="3">Glycosyltransferase</fullName>
    </recommendedName>
</protein>
<dbReference type="SUPFAM" id="SSF53756">
    <property type="entry name" value="UDP-Glycosyltransferase/glycogen phosphorylase"/>
    <property type="match status" value="1"/>
</dbReference>
<keyword evidence="2" id="KW-1185">Reference proteome</keyword>
<proteinExistence type="predicted"/>
<comment type="caution">
    <text evidence="1">The sequence shown here is derived from an EMBL/GenBank/DDBJ whole genome shotgun (WGS) entry which is preliminary data.</text>
</comment>
<evidence type="ECO:0000313" key="1">
    <source>
        <dbReference type="EMBL" id="MCQ6957278.1"/>
    </source>
</evidence>
<reference evidence="1 2" key="1">
    <citation type="submission" date="2022-07" db="EMBL/GenBank/DDBJ databases">
        <title>Mucilaginibacter sp. JC4.</title>
        <authorList>
            <person name="Le V."/>
            <person name="Ko S.-R."/>
            <person name="Ahn C.-Y."/>
            <person name="Oh H.-M."/>
        </authorList>
    </citation>
    <scope>NUCLEOTIDE SEQUENCE [LARGE SCALE GENOMIC DNA]</scope>
    <source>
        <strain evidence="1 2">JC4</strain>
    </source>
</reference>
<dbReference type="RefSeq" id="WP_256537485.1">
    <property type="nucleotide sequence ID" value="NZ_JANHOH010000001.1"/>
</dbReference>
<organism evidence="1 2">
    <name type="scientific">Mucilaginibacter aquariorum</name>
    <dbReference type="NCBI Taxonomy" id="2967225"/>
    <lineage>
        <taxon>Bacteria</taxon>
        <taxon>Pseudomonadati</taxon>
        <taxon>Bacteroidota</taxon>
        <taxon>Sphingobacteriia</taxon>
        <taxon>Sphingobacteriales</taxon>
        <taxon>Sphingobacteriaceae</taxon>
        <taxon>Mucilaginibacter</taxon>
    </lineage>
</organism>
<gene>
    <name evidence="1" type="ORF">NPE20_04895</name>
</gene>
<sequence>MFKIYKHSHFLPDAFGHGGNKRTAQISEILINAGITAGTADLANNFSANWKILLYLKGLGHNPNLKTGHKNKYAVGRYIKLFEEFVREQKPHLFIWESTVEYNLLLAEVLYKNNISAIALPHNIESMVAGSKSVFSGKMSPDWLLEELRYLGYCKKTYTISREEQWLLSNAGLNASYLPYYPPREAEQFLLSIRKKRQHIPPSGRSTKNILLLGTFHNKPTFDGYFDLLKHIENIQGLKIQVAGFGSERLKDTFKGSHIHIWGGVDNDTLSRLITASDCAIIHQQPSGGALTRVPELLLAGLPLILNIHAARSCFDLKGIAVYDSYPQLLDMLHEIDLQMPPLISRPLEEKQFAEYINSCIPAGHPF</sequence>